<dbReference type="KEGG" id="bgt:106058042"/>
<dbReference type="AlphaFoldDB" id="A0A2C9LS59"/>
<protein>
    <submittedName>
        <fullName evidence="2">Uncharacterized protein</fullName>
    </submittedName>
</protein>
<dbReference type="VEuPathDB" id="VectorBase:BGLB034380"/>
<gene>
    <name evidence="2" type="primary">106058042</name>
</gene>
<feature type="compositionally biased region" description="Basic and acidic residues" evidence="1">
    <location>
        <begin position="52"/>
        <end position="73"/>
    </location>
</feature>
<evidence type="ECO:0000313" key="2">
    <source>
        <dbReference type="EnsemblMetazoa" id="BGLB034380-PA"/>
    </source>
</evidence>
<name>A0A2C9LS59_BIOGL</name>
<proteinExistence type="predicted"/>
<dbReference type="STRING" id="6526.A0A2C9LS59"/>
<feature type="compositionally biased region" description="Basic and acidic residues" evidence="1">
    <location>
        <begin position="17"/>
        <end position="26"/>
    </location>
</feature>
<dbReference type="OrthoDB" id="6420824at2759"/>
<organism evidence="2 3">
    <name type="scientific">Biomphalaria glabrata</name>
    <name type="common">Bloodfluke planorb</name>
    <name type="synonym">Freshwater snail</name>
    <dbReference type="NCBI Taxonomy" id="6526"/>
    <lineage>
        <taxon>Eukaryota</taxon>
        <taxon>Metazoa</taxon>
        <taxon>Spiralia</taxon>
        <taxon>Lophotrochozoa</taxon>
        <taxon>Mollusca</taxon>
        <taxon>Gastropoda</taxon>
        <taxon>Heterobranchia</taxon>
        <taxon>Euthyneura</taxon>
        <taxon>Panpulmonata</taxon>
        <taxon>Hygrophila</taxon>
        <taxon>Lymnaeoidea</taxon>
        <taxon>Planorbidae</taxon>
        <taxon>Biomphalaria</taxon>
    </lineage>
</organism>
<feature type="compositionally biased region" description="Basic and acidic residues" evidence="1">
    <location>
        <begin position="82"/>
        <end position="103"/>
    </location>
</feature>
<sequence length="184" mass="20248">MSRMRGQEGAQNLCRCRASENSRSTEEAELVDVLLEDSKDRGSRASRCASRGSKDRGSRTSRFASRDSKDRGSRASRCASRGSKDRGSRASRCASRDSKDRGSRASRCASRGSKDRGSRASRCASRGSKDRGSRASRCASRGTIEGVDYQEQHTPLLMVLYSNAHVKWKVDIDGVSSQDKHMFT</sequence>
<evidence type="ECO:0000256" key="1">
    <source>
        <dbReference type="SAM" id="MobiDB-lite"/>
    </source>
</evidence>
<evidence type="ECO:0000313" key="3">
    <source>
        <dbReference type="Proteomes" id="UP000076420"/>
    </source>
</evidence>
<dbReference type="VEuPathDB" id="VectorBase:BGLAX_037903"/>
<dbReference type="EnsemblMetazoa" id="BGLB034380-RA">
    <property type="protein sequence ID" value="BGLB034380-PA"/>
    <property type="gene ID" value="BGLB034380"/>
</dbReference>
<reference evidence="2" key="1">
    <citation type="submission" date="2020-05" db="UniProtKB">
        <authorList>
            <consortium name="EnsemblMetazoa"/>
        </authorList>
    </citation>
    <scope>IDENTIFICATION</scope>
    <source>
        <strain evidence="2">BB02</strain>
    </source>
</reference>
<accession>A0A2C9LS59</accession>
<feature type="region of interest" description="Disordered" evidence="1">
    <location>
        <begin position="1"/>
        <end position="137"/>
    </location>
</feature>
<dbReference type="Proteomes" id="UP000076420">
    <property type="component" value="Unassembled WGS sequence"/>
</dbReference>